<dbReference type="SMART" id="SM00875">
    <property type="entry name" value="BACK"/>
    <property type="match status" value="1"/>
</dbReference>
<dbReference type="InterPro" id="IPR000210">
    <property type="entry name" value="BTB/POZ_dom"/>
</dbReference>
<evidence type="ECO:0000313" key="2">
    <source>
        <dbReference type="EMBL" id="KAH8384706.1"/>
    </source>
</evidence>
<keyword evidence="3" id="KW-1185">Reference proteome</keyword>
<reference evidence="2" key="1">
    <citation type="journal article" date="2021" name="Mol. Ecol. Resour.">
        <title>Phylogenomic analyses of the genus Drosophila reveals genomic signals of climate adaptation.</title>
        <authorList>
            <person name="Li F."/>
            <person name="Rane R.V."/>
            <person name="Luria V."/>
            <person name="Xiong Z."/>
            <person name="Chen J."/>
            <person name="Li Z."/>
            <person name="Catullo R.A."/>
            <person name="Griffin P.C."/>
            <person name="Schiffer M."/>
            <person name="Pearce S."/>
            <person name="Lee S.F."/>
            <person name="McElroy K."/>
            <person name="Stocker A."/>
            <person name="Shirriffs J."/>
            <person name="Cockerell F."/>
            <person name="Coppin C."/>
            <person name="Sgro C.M."/>
            <person name="Karger A."/>
            <person name="Cain J.W."/>
            <person name="Weber J.A."/>
            <person name="Santpere G."/>
            <person name="Kirschner M.W."/>
            <person name="Hoffmann A.A."/>
            <person name="Oakeshott J.G."/>
            <person name="Zhang G."/>
        </authorList>
    </citation>
    <scope>NUCLEOTIDE SEQUENCE</scope>
    <source>
        <strain evidence="2">BGI-SZ-2011g</strain>
    </source>
</reference>
<feature type="non-terminal residue" evidence="2">
    <location>
        <position position="1"/>
    </location>
</feature>
<dbReference type="Pfam" id="PF15881">
    <property type="entry name" value="DUF4734"/>
    <property type="match status" value="1"/>
</dbReference>
<dbReference type="Proteomes" id="UP001200034">
    <property type="component" value="Unassembled WGS sequence"/>
</dbReference>
<dbReference type="InterPro" id="IPR011333">
    <property type="entry name" value="SKP1/BTB/POZ_sf"/>
</dbReference>
<proteinExistence type="predicted"/>
<evidence type="ECO:0000259" key="1">
    <source>
        <dbReference type="SMART" id="SM00875"/>
    </source>
</evidence>
<dbReference type="Pfam" id="PF00651">
    <property type="entry name" value="BTB"/>
    <property type="match status" value="1"/>
</dbReference>
<comment type="caution">
    <text evidence="2">The sequence shown here is derived from an EMBL/GenBank/DDBJ whole genome shotgun (WGS) entry which is preliminary data.</text>
</comment>
<accession>A0AAD4K8Q3</accession>
<dbReference type="AlphaFoldDB" id="A0AAD4K8Q3"/>
<feature type="non-terminal residue" evidence="2">
    <location>
        <position position="379"/>
    </location>
</feature>
<organism evidence="2 3">
    <name type="scientific">Drosophila rubida</name>
    <dbReference type="NCBI Taxonomy" id="30044"/>
    <lineage>
        <taxon>Eukaryota</taxon>
        <taxon>Metazoa</taxon>
        <taxon>Ecdysozoa</taxon>
        <taxon>Arthropoda</taxon>
        <taxon>Hexapoda</taxon>
        <taxon>Insecta</taxon>
        <taxon>Pterygota</taxon>
        <taxon>Neoptera</taxon>
        <taxon>Endopterygota</taxon>
        <taxon>Diptera</taxon>
        <taxon>Brachycera</taxon>
        <taxon>Muscomorpha</taxon>
        <taxon>Ephydroidea</taxon>
        <taxon>Drosophilidae</taxon>
        <taxon>Drosophila</taxon>
    </lineage>
</organism>
<protein>
    <recommendedName>
        <fullName evidence="1">BACK domain-containing protein</fullName>
    </recommendedName>
</protein>
<evidence type="ECO:0000313" key="3">
    <source>
        <dbReference type="Proteomes" id="UP001200034"/>
    </source>
</evidence>
<dbReference type="InterPro" id="IPR011705">
    <property type="entry name" value="BACK"/>
</dbReference>
<feature type="domain" description="BACK" evidence="1">
    <location>
        <begin position="170"/>
        <end position="268"/>
    </location>
</feature>
<dbReference type="Gene3D" id="3.30.710.10">
    <property type="entry name" value="Potassium Channel Kv1.1, Chain A"/>
    <property type="match status" value="1"/>
</dbReference>
<dbReference type="PANTHER" id="PTHR22667">
    <property type="entry name" value="AT01380P-RELATED"/>
    <property type="match status" value="1"/>
</dbReference>
<name>A0AAD4K8Q3_9MUSC</name>
<dbReference type="PANTHER" id="PTHR22667:SF0">
    <property type="entry name" value="AT01380P-RELATED"/>
    <property type="match status" value="1"/>
</dbReference>
<sequence length="379" mass="44319">SDCLSKMEELDPEPCIPLLSLTEFEGGNQCPAWNIPNTDFIKEKHLSLLPMLLTSWREDIVEDLVLKLGKRQLRCNRLLLMCHSEYAVRQLKDGRRELVLPEDRISWRGLQLICEWIKKSNDLLQRRHITTLLSTALFLEIEHLVNHIWHCLDLSDQFHEDQAFVVSQDSLKLHLNMPLRGLDTAMLRRVRCFFLTLVSSSEFVQLTIEHICALLSSDELSVNCEKEVFFAALRWLSHDWAARKKHLMTVMQLIRLPLLLRKSLLELRRSTDHEVLNLVIAQPEFQKLIRAAYSDFIIISNDDSTALYKLHCSSLKLLRPVRRFFICHDLCTYHRLPSDACFGDFSYEQFLSYLRVLQQFPDSWKTLKAEKLPSAFDNA</sequence>
<gene>
    <name evidence="2" type="ORF">KR093_005651</name>
</gene>
<dbReference type="SUPFAM" id="SSF54695">
    <property type="entry name" value="POZ domain"/>
    <property type="match status" value="1"/>
</dbReference>
<dbReference type="Pfam" id="PF07707">
    <property type="entry name" value="BACK"/>
    <property type="match status" value="1"/>
</dbReference>
<dbReference type="EMBL" id="JAJJHW010000681">
    <property type="protein sequence ID" value="KAH8384706.1"/>
    <property type="molecule type" value="Genomic_DNA"/>
</dbReference>
<dbReference type="Gene3D" id="1.25.40.420">
    <property type="match status" value="1"/>
</dbReference>
<dbReference type="InterPro" id="IPR031750">
    <property type="entry name" value="DUF4734"/>
</dbReference>